<name>A0ABP9X770_9CHLR</name>
<comment type="caution">
    <text evidence="1">The sequence shown here is derived from an EMBL/GenBank/DDBJ whole genome shotgun (WGS) entry which is preliminary data.</text>
</comment>
<keyword evidence="2" id="KW-1185">Reference proteome</keyword>
<sequence length="47" mass="5395">MVQKTSVFYSQSRHKQRVLTSTNRVKYGRTFVQYTFSGPAGLIPSIE</sequence>
<proteinExistence type="predicted"/>
<dbReference type="EMBL" id="BAABRU010000037">
    <property type="protein sequence ID" value="GAA5531226.1"/>
    <property type="molecule type" value="Genomic_DNA"/>
</dbReference>
<evidence type="ECO:0000313" key="2">
    <source>
        <dbReference type="Proteomes" id="UP001428290"/>
    </source>
</evidence>
<organism evidence="1 2">
    <name type="scientific">Herpetosiphon gulosus</name>
    <dbReference type="NCBI Taxonomy" id="1973496"/>
    <lineage>
        <taxon>Bacteria</taxon>
        <taxon>Bacillati</taxon>
        <taxon>Chloroflexota</taxon>
        <taxon>Chloroflexia</taxon>
        <taxon>Herpetosiphonales</taxon>
        <taxon>Herpetosiphonaceae</taxon>
        <taxon>Herpetosiphon</taxon>
    </lineage>
</organism>
<protein>
    <submittedName>
        <fullName evidence="1">Uncharacterized protein</fullName>
    </submittedName>
</protein>
<reference evidence="1 2" key="1">
    <citation type="submission" date="2024-02" db="EMBL/GenBank/DDBJ databases">
        <title>Herpetosiphon gulosus NBRC 112829.</title>
        <authorList>
            <person name="Ichikawa N."/>
            <person name="Katano-Makiyama Y."/>
            <person name="Hidaka K."/>
        </authorList>
    </citation>
    <scope>NUCLEOTIDE SEQUENCE [LARGE SCALE GENOMIC DNA]</scope>
    <source>
        <strain evidence="1 2">NBRC 112829</strain>
    </source>
</reference>
<dbReference type="Proteomes" id="UP001428290">
    <property type="component" value="Unassembled WGS sequence"/>
</dbReference>
<evidence type="ECO:0000313" key="1">
    <source>
        <dbReference type="EMBL" id="GAA5531226.1"/>
    </source>
</evidence>
<accession>A0ABP9X770</accession>
<gene>
    <name evidence="1" type="ORF">Hgul01_05051</name>
</gene>